<keyword evidence="4" id="KW-0009">Actin-binding</keyword>
<sequence length="877" mass="98406">MSQSLRPYLQAVRSSLTAALAVSNFASQSSERHNVPEVEAASSPELLLNPLTVARNENEKIFIEPSVNSVRVSLRIKQADEIENILVHKFTRFLTQRAESFFILRRKPVKGYDISFLITNFHTEAMLKHKLVDFIIQFMEEVDKEISEMKLFLNARARFVAESFLTPSLAHPFNMSPFRAPAIQSMGQSFMDLYDHQMAQYLRSQEIIMQHQQEHQAFSQLHVEHDRMDQAKIAAVQARIGDQVTASENMPFGIPATRQKFSPYGVLPYAVTRHEIHQLLGRHASVLGPEHGGGVHIIMERSTAKTMDAFVEFKTQKDAEAAVRRLSFTESGRYARLGTRHVDISMSSQDELLKNIFPRTNCIQWKNGSPVLLENNDPYSAGFQGFLTKEEVRGLISHAENPARSPFTERCRQRTYECLISTLWKFPWSATTLYTVEDRDSLYQAALQQTLELCEKAKQRRFIGLNEALLRDLLRAGLSCPAFNERQKICLIAASELPPLQPIIHHEPLEFWPFDCLVKHPKADDYEVMYYAQLIRKGVEVNDGKDLAIPNNWRNRYDRDDERPWGNLWIEWYLHNKTIVFEAAAQLEMQVAMCLLQAALGGTCNTLQSPLGSMCQGPARGSSSDALEISPSQATSNDPFGDHAKLLPSLWAEETTKRAEINAETPSRRPHRNSSISTVSNDGSFGSAINGVHRSVSNSTTFSNPFSLSSSTCSSFVTSDSKGKIEKAFLSEVSRPKLSNPRHHKQSLSMSSIAVGATPSSMKDHGSEVSSRSRRGESISIPTRVTGFKDDLSTTPSETLDITDLMARHNIRSSTPPSLAIKTPPSPAGQFGRSRYGSRHTSCSSQSGQHRRLASVSEDEEDAFKKRTTLNLALTSE</sequence>
<protein>
    <recommendedName>
        <fullName evidence="7">Arp2/3 complex 20 kDa</fullName>
    </recommendedName>
</protein>
<dbReference type="SUPFAM" id="SSF69645">
    <property type="entry name" value="Arp2/3 complex subunits"/>
    <property type="match status" value="1"/>
</dbReference>
<comment type="function">
    <text evidence="6">Functions as actin-binding component of the Arp2/3 complex which is involved in regulation of actin polymerization and together with an activating nucleation-promoting factor (NPF) mediates the formation of branched actin networks. Seems to contact the mother actin filament.</text>
</comment>
<dbReference type="InterPro" id="IPR035979">
    <property type="entry name" value="RBD_domain_sf"/>
</dbReference>
<evidence type="ECO:0000313" key="9">
    <source>
        <dbReference type="EMBL" id="CRG86223.1"/>
    </source>
</evidence>
<keyword evidence="3" id="KW-0963">Cytoplasm</keyword>
<evidence type="ECO:0000256" key="8">
    <source>
        <dbReference type="SAM" id="MobiDB-lite"/>
    </source>
</evidence>
<dbReference type="GO" id="GO:0003676">
    <property type="term" value="F:nucleic acid binding"/>
    <property type="evidence" value="ECO:0007669"/>
    <property type="project" value="InterPro"/>
</dbReference>
<evidence type="ECO:0000256" key="4">
    <source>
        <dbReference type="ARBA" id="ARBA00023203"/>
    </source>
</evidence>
<dbReference type="InterPro" id="IPR034666">
    <property type="entry name" value="ARPC2/4"/>
</dbReference>
<feature type="compositionally biased region" description="Polar residues" evidence="8">
    <location>
        <begin position="839"/>
        <end position="848"/>
    </location>
</feature>
<name>A0A0U1LS48_TALIS</name>
<evidence type="ECO:0000256" key="5">
    <source>
        <dbReference type="ARBA" id="ARBA00023212"/>
    </source>
</evidence>
<feature type="region of interest" description="Disordered" evidence="8">
    <location>
        <begin position="615"/>
        <end position="642"/>
    </location>
</feature>
<dbReference type="PANTHER" id="PTHR22629:SF0">
    <property type="entry name" value="ACTIN-RELATED PROTEIN 2_3 COMPLEX SUBUNIT 4"/>
    <property type="match status" value="1"/>
</dbReference>
<dbReference type="OMA" id="VTRHEIH"/>
<gene>
    <name evidence="9" type="ORF">PISL3812_03226</name>
</gene>
<feature type="region of interest" description="Disordered" evidence="8">
    <location>
        <begin position="813"/>
        <end position="862"/>
    </location>
</feature>
<accession>A0A0U1LS48</accession>
<evidence type="ECO:0000256" key="3">
    <source>
        <dbReference type="ARBA" id="ARBA00022490"/>
    </source>
</evidence>
<dbReference type="Gene3D" id="3.30.1460.20">
    <property type="match status" value="1"/>
</dbReference>
<dbReference type="InterPro" id="IPR008384">
    <property type="entry name" value="ARPC4"/>
</dbReference>
<dbReference type="FunFam" id="3.30.1460.20:FF:000001">
    <property type="entry name" value="Actin-related protein 2/3 complex subunit 4"/>
    <property type="match status" value="1"/>
</dbReference>
<evidence type="ECO:0000313" key="10">
    <source>
        <dbReference type="Proteomes" id="UP000054383"/>
    </source>
</evidence>
<evidence type="ECO:0000256" key="2">
    <source>
        <dbReference type="ARBA" id="ARBA00005919"/>
    </source>
</evidence>
<feature type="region of interest" description="Disordered" evidence="8">
    <location>
        <begin position="735"/>
        <end position="796"/>
    </location>
</feature>
<dbReference type="PANTHER" id="PTHR22629">
    <property type="entry name" value="ARP2/3 COMPLEX 20 KD SUBUNIT"/>
    <property type="match status" value="1"/>
</dbReference>
<dbReference type="SUPFAM" id="SSF54928">
    <property type="entry name" value="RNA-binding domain, RBD"/>
    <property type="match status" value="1"/>
</dbReference>
<proteinExistence type="inferred from homology"/>
<comment type="subcellular location">
    <subcellularLocation>
        <location evidence="1">Cytoplasm</location>
        <location evidence="1">Cytoskeleton</location>
    </subcellularLocation>
</comment>
<dbReference type="Pfam" id="PF05856">
    <property type="entry name" value="ARPC4"/>
    <property type="match status" value="1"/>
</dbReference>
<dbReference type="GO" id="GO:0030041">
    <property type="term" value="P:actin filament polymerization"/>
    <property type="evidence" value="ECO:0007669"/>
    <property type="project" value="InterPro"/>
</dbReference>
<comment type="similarity">
    <text evidence="2">Belongs to the ARPC4 family.</text>
</comment>
<keyword evidence="5" id="KW-0206">Cytoskeleton</keyword>
<dbReference type="STRING" id="28573.A0A0U1LS48"/>
<evidence type="ECO:0000256" key="1">
    <source>
        <dbReference type="ARBA" id="ARBA00004245"/>
    </source>
</evidence>
<evidence type="ECO:0000256" key="6">
    <source>
        <dbReference type="ARBA" id="ARBA00054835"/>
    </source>
</evidence>
<dbReference type="AlphaFoldDB" id="A0A0U1LS48"/>
<dbReference type="OrthoDB" id="336240at2759"/>
<dbReference type="InterPro" id="IPR012677">
    <property type="entry name" value="Nucleotide-bd_a/b_plait_sf"/>
</dbReference>
<feature type="compositionally biased region" description="Polar residues" evidence="8">
    <location>
        <begin position="621"/>
        <end position="638"/>
    </location>
</feature>
<keyword evidence="10" id="KW-1185">Reference proteome</keyword>
<reference evidence="9 10" key="1">
    <citation type="submission" date="2015-04" db="EMBL/GenBank/DDBJ databases">
        <authorList>
            <person name="Syromyatnikov M.Y."/>
            <person name="Popov V.N."/>
        </authorList>
    </citation>
    <scope>NUCLEOTIDE SEQUENCE [LARGE SCALE GENOMIC DNA]</scope>
    <source>
        <strain evidence="9">WF-38-12</strain>
    </source>
</reference>
<dbReference type="Gene3D" id="3.30.70.330">
    <property type="match status" value="1"/>
</dbReference>
<dbReference type="EMBL" id="CVMT01000002">
    <property type="protein sequence ID" value="CRG86223.1"/>
    <property type="molecule type" value="Genomic_DNA"/>
</dbReference>
<organism evidence="9 10">
    <name type="scientific">Talaromyces islandicus</name>
    <name type="common">Penicillium islandicum</name>
    <dbReference type="NCBI Taxonomy" id="28573"/>
    <lineage>
        <taxon>Eukaryota</taxon>
        <taxon>Fungi</taxon>
        <taxon>Dikarya</taxon>
        <taxon>Ascomycota</taxon>
        <taxon>Pezizomycotina</taxon>
        <taxon>Eurotiomycetes</taxon>
        <taxon>Eurotiomycetidae</taxon>
        <taxon>Eurotiales</taxon>
        <taxon>Trichocomaceae</taxon>
        <taxon>Talaromyces</taxon>
        <taxon>Talaromyces sect. Islandici</taxon>
    </lineage>
</organism>
<evidence type="ECO:0000256" key="7">
    <source>
        <dbReference type="ARBA" id="ARBA00082270"/>
    </source>
</evidence>
<dbReference type="Proteomes" id="UP000054383">
    <property type="component" value="Unassembled WGS sequence"/>
</dbReference>
<dbReference type="GO" id="GO:0034314">
    <property type="term" value="P:Arp2/3 complex-mediated actin nucleation"/>
    <property type="evidence" value="ECO:0007669"/>
    <property type="project" value="InterPro"/>
</dbReference>
<feature type="region of interest" description="Disordered" evidence="8">
    <location>
        <begin position="660"/>
        <end position="681"/>
    </location>
</feature>
<dbReference type="GO" id="GO:0051015">
    <property type="term" value="F:actin filament binding"/>
    <property type="evidence" value="ECO:0007669"/>
    <property type="project" value="TreeGrafter"/>
</dbReference>
<dbReference type="GO" id="GO:0005885">
    <property type="term" value="C:Arp2/3 protein complex"/>
    <property type="evidence" value="ECO:0007669"/>
    <property type="project" value="InterPro"/>
</dbReference>